<dbReference type="Gene3D" id="1.25.10.10">
    <property type="entry name" value="Leucine-rich Repeat Variant"/>
    <property type="match status" value="2"/>
</dbReference>
<dbReference type="InterPro" id="IPR016024">
    <property type="entry name" value="ARM-type_fold"/>
</dbReference>
<dbReference type="GO" id="GO:0005829">
    <property type="term" value="C:cytosol"/>
    <property type="evidence" value="ECO:0007669"/>
    <property type="project" value="TreeGrafter"/>
</dbReference>
<evidence type="ECO:0000313" key="4">
    <source>
        <dbReference type="EMBL" id="KYQ90098.1"/>
    </source>
</evidence>
<name>A0A151Z838_TIELA</name>
<dbReference type="OMA" id="FHWIHLI"/>
<dbReference type="PANTHER" id="PTHR13255:SF0">
    <property type="entry name" value="ATAXIN-10"/>
    <property type="match status" value="1"/>
</dbReference>
<gene>
    <name evidence="4" type="ORF">DLAC_08683</name>
</gene>
<organism evidence="4 5">
    <name type="scientific">Tieghemostelium lacteum</name>
    <name type="common">Slime mold</name>
    <name type="synonym">Dictyostelium lacteum</name>
    <dbReference type="NCBI Taxonomy" id="361077"/>
    <lineage>
        <taxon>Eukaryota</taxon>
        <taxon>Amoebozoa</taxon>
        <taxon>Evosea</taxon>
        <taxon>Eumycetozoa</taxon>
        <taxon>Dictyostelia</taxon>
        <taxon>Dictyosteliales</taxon>
        <taxon>Raperosteliaceae</taxon>
        <taxon>Tieghemostelium</taxon>
    </lineage>
</organism>
<keyword evidence="2" id="KW-0131">Cell cycle</keyword>
<evidence type="ECO:0000256" key="1">
    <source>
        <dbReference type="ARBA" id="ARBA00022618"/>
    </source>
</evidence>
<dbReference type="SUPFAM" id="SSF48371">
    <property type="entry name" value="ARM repeat"/>
    <property type="match status" value="1"/>
</dbReference>
<reference evidence="4 5" key="1">
    <citation type="submission" date="2015-12" db="EMBL/GenBank/DDBJ databases">
        <title>Dictyostelia acquired genes for synthesis and detection of signals that induce cell-type specialization by lateral gene transfer from prokaryotes.</title>
        <authorList>
            <person name="Gloeckner G."/>
            <person name="Schaap P."/>
        </authorList>
    </citation>
    <scope>NUCLEOTIDE SEQUENCE [LARGE SCALE GENOMIC DNA]</scope>
    <source>
        <strain evidence="4 5">TK</strain>
    </source>
</reference>
<dbReference type="InterPro" id="IPR019156">
    <property type="entry name" value="Ataxin-10_domain"/>
</dbReference>
<dbReference type="PANTHER" id="PTHR13255">
    <property type="entry name" value="ATAXIN-10"/>
    <property type="match status" value="1"/>
</dbReference>
<dbReference type="OrthoDB" id="379794at2759"/>
<dbReference type="InterPro" id="IPR011989">
    <property type="entry name" value="ARM-like"/>
</dbReference>
<proteinExistence type="predicted"/>
<sequence>MSLTELTNKLNVHVENEQELKPILNEIIELLKDQKYRNSVTCEFINYIVNQIDIRKNSTPAIVVYYIRILRNCCANSPINQSHAHNEKLMLFIYNLFQHNHELLFSVSTVQTTVQLFINMIVQNDDVQRLVWSEFYPDVLIKSIKNNIENKDKCKIIPMLLMALYNFIISSKERRDDVVSNALLVDLVMSLLSENDVGEGGEDEQYQDQLFHWIHLIVKLLIDNDYFSIMYSKLGSQEQNILLTKGKSTVNQLKLVKLLEALVTDKKNIRDYIESNSLIDMQACLFLLSELSQLYNLDFSRESATATNTTTALNNNDFNILFHIIKLFANVTSYSDEMLSLMTAKSLKNDDNQLNTILCKKGLLAICIGSLHGNYSSADLVDGQQQKQQHKESDEGSGFKKELIRIIGNLAYKNKNNQDEIRELGGIEIILNHCRFDPSNPYIREWSIFAIRNLCDENLQNQQLIQNLKMQGVAKNEELQDLGIQIETTENGTLKFTQTPKNPTTTITTIIIKIII</sequence>
<evidence type="ECO:0000259" key="3">
    <source>
        <dbReference type="Pfam" id="PF09759"/>
    </source>
</evidence>
<dbReference type="Pfam" id="PF09759">
    <property type="entry name" value="Atx10homo_assoc"/>
    <property type="match status" value="1"/>
</dbReference>
<dbReference type="InParanoid" id="A0A151Z838"/>
<keyword evidence="5" id="KW-1185">Reference proteome</keyword>
<accession>A0A151Z838</accession>
<feature type="domain" description="Ataxin-10" evidence="3">
    <location>
        <begin position="399"/>
        <end position="496"/>
    </location>
</feature>
<dbReference type="AlphaFoldDB" id="A0A151Z838"/>
<dbReference type="FunCoup" id="A0A151Z838">
    <property type="interactions" value="81"/>
</dbReference>
<dbReference type="InterPro" id="IPR051374">
    <property type="entry name" value="Ataxin-10/CTR86_families"/>
</dbReference>
<protein>
    <submittedName>
        <fullName evidence="4">Ataxin-10</fullName>
    </submittedName>
</protein>
<dbReference type="EMBL" id="LODT01000037">
    <property type="protein sequence ID" value="KYQ90098.1"/>
    <property type="molecule type" value="Genomic_DNA"/>
</dbReference>
<dbReference type="Proteomes" id="UP000076078">
    <property type="component" value="Unassembled WGS sequence"/>
</dbReference>
<dbReference type="GO" id="GO:0051301">
    <property type="term" value="P:cell division"/>
    <property type="evidence" value="ECO:0007669"/>
    <property type="project" value="UniProtKB-KW"/>
</dbReference>
<comment type="caution">
    <text evidence="4">The sequence shown here is derived from an EMBL/GenBank/DDBJ whole genome shotgun (WGS) entry which is preliminary data.</text>
</comment>
<keyword evidence="1" id="KW-0132">Cell division</keyword>
<evidence type="ECO:0000256" key="2">
    <source>
        <dbReference type="ARBA" id="ARBA00023306"/>
    </source>
</evidence>
<evidence type="ECO:0000313" key="5">
    <source>
        <dbReference type="Proteomes" id="UP000076078"/>
    </source>
</evidence>